<reference evidence="6" key="2">
    <citation type="submission" date="2023-06" db="EMBL/GenBank/DDBJ databases">
        <authorList>
            <person name="Swenson N.G."/>
            <person name="Wegrzyn J.L."/>
            <person name="Mcevoy S.L."/>
        </authorList>
    </citation>
    <scope>NUCLEOTIDE SEQUENCE</scope>
    <source>
        <strain evidence="6">NS2018</strain>
        <tissue evidence="6">Leaf</tissue>
    </source>
</reference>
<evidence type="ECO:0000256" key="2">
    <source>
        <dbReference type="ARBA" id="ARBA00009057"/>
    </source>
</evidence>
<protein>
    <recommendedName>
        <fullName evidence="5">BRX domain-containing protein</fullName>
    </recommendedName>
</protein>
<evidence type="ECO:0000259" key="5">
    <source>
        <dbReference type="PROSITE" id="PS51514"/>
    </source>
</evidence>
<keyword evidence="4" id="KW-0175">Coiled coil</keyword>
<dbReference type="InterPro" id="IPR013591">
    <property type="entry name" value="Brevis_radix_dom"/>
</dbReference>
<dbReference type="PROSITE" id="PS51514">
    <property type="entry name" value="BRX"/>
    <property type="match status" value="1"/>
</dbReference>
<dbReference type="Proteomes" id="UP001168877">
    <property type="component" value="Unassembled WGS sequence"/>
</dbReference>
<dbReference type="PANTHER" id="PTHR46058">
    <property type="entry name" value="PROTEIN BREVIS RADIX-LIKE 1"/>
    <property type="match status" value="1"/>
</dbReference>
<reference evidence="6" key="1">
    <citation type="journal article" date="2022" name="Plant J.">
        <title>Strategies of tolerance reflected in two North American maple genomes.</title>
        <authorList>
            <person name="McEvoy S.L."/>
            <person name="Sezen U.U."/>
            <person name="Trouern-Trend A."/>
            <person name="McMahon S.M."/>
            <person name="Schaberg P.G."/>
            <person name="Yang J."/>
            <person name="Wegrzyn J.L."/>
            <person name="Swenson N.G."/>
        </authorList>
    </citation>
    <scope>NUCLEOTIDE SEQUENCE</scope>
    <source>
        <strain evidence="6">NS2018</strain>
    </source>
</reference>
<dbReference type="PANTHER" id="PTHR46058:SF40">
    <property type="entry name" value="BRX DOMAIN-CONTAINING PROTEIN"/>
    <property type="match status" value="1"/>
</dbReference>
<feature type="coiled-coil region" evidence="4">
    <location>
        <begin position="51"/>
        <end position="92"/>
    </location>
</feature>
<evidence type="ECO:0000313" key="6">
    <source>
        <dbReference type="EMBL" id="KAK0595721.1"/>
    </source>
</evidence>
<sequence length="300" mass="34001">MSSGLQRWGQVPCPIGFETYCSDDSMALVPLSKNQVSTESISSLPAALNADKGLSESNKMLTEEIERLRAEARSLEKQCQIGDQKIQECQQKIEETWSLAREEAATCKAAKEIIKALAMRFHTVSEKVSAGREAKDGVDANLPRNTPVFRDSPMLDAVHPMFISTNMPPEVKLPKDRKVDSLCSSPIVFSNTLKSVYGRDLCHDNSSRSLEDPLVAKMEPHQQKGTKSSKPEWVEQYEPGIYITFTTLPSGQRGLKRVRFSRKRFSEKEAERWWEENQVVVYQKYGIEEYTNSNKNQMRS</sequence>
<evidence type="ECO:0000256" key="3">
    <source>
        <dbReference type="ARBA" id="ARBA00023242"/>
    </source>
</evidence>
<dbReference type="InterPro" id="IPR044532">
    <property type="entry name" value="BRX-like"/>
</dbReference>
<comment type="subcellular location">
    <subcellularLocation>
        <location evidence="1">Nucleus</location>
    </subcellularLocation>
</comment>
<comment type="caution">
    <text evidence="6">The sequence shown here is derived from an EMBL/GenBank/DDBJ whole genome shotgun (WGS) entry which is preliminary data.</text>
</comment>
<evidence type="ECO:0000313" key="7">
    <source>
        <dbReference type="Proteomes" id="UP001168877"/>
    </source>
</evidence>
<dbReference type="AlphaFoldDB" id="A0AA39VYV9"/>
<dbReference type="EMBL" id="JAUESC010000004">
    <property type="protein sequence ID" value="KAK0595721.1"/>
    <property type="molecule type" value="Genomic_DNA"/>
</dbReference>
<keyword evidence="7" id="KW-1185">Reference proteome</keyword>
<dbReference type="Pfam" id="PF08381">
    <property type="entry name" value="BRX"/>
    <property type="match status" value="1"/>
</dbReference>
<proteinExistence type="inferred from homology"/>
<comment type="similarity">
    <text evidence="2">Belongs to the BRX family.</text>
</comment>
<evidence type="ECO:0000256" key="4">
    <source>
        <dbReference type="SAM" id="Coils"/>
    </source>
</evidence>
<keyword evidence="3" id="KW-0539">Nucleus</keyword>
<feature type="domain" description="BRX" evidence="5">
    <location>
        <begin position="231"/>
        <end position="286"/>
    </location>
</feature>
<name>A0AA39VYV9_ACESA</name>
<gene>
    <name evidence="6" type="ORF">LWI29_009350</name>
</gene>
<dbReference type="GO" id="GO:0005634">
    <property type="term" value="C:nucleus"/>
    <property type="evidence" value="ECO:0007669"/>
    <property type="project" value="UniProtKB-SubCell"/>
</dbReference>
<evidence type="ECO:0000256" key="1">
    <source>
        <dbReference type="ARBA" id="ARBA00004123"/>
    </source>
</evidence>
<organism evidence="6 7">
    <name type="scientific">Acer saccharum</name>
    <name type="common">Sugar maple</name>
    <dbReference type="NCBI Taxonomy" id="4024"/>
    <lineage>
        <taxon>Eukaryota</taxon>
        <taxon>Viridiplantae</taxon>
        <taxon>Streptophyta</taxon>
        <taxon>Embryophyta</taxon>
        <taxon>Tracheophyta</taxon>
        <taxon>Spermatophyta</taxon>
        <taxon>Magnoliopsida</taxon>
        <taxon>eudicotyledons</taxon>
        <taxon>Gunneridae</taxon>
        <taxon>Pentapetalae</taxon>
        <taxon>rosids</taxon>
        <taxon>malvids</taxon>
        <taxon>Sapindales</taxon>
        <taxon>Sapindaceae</taxon>
        <taxon>Hippocastanoideae</taxon>
        <taxon>Acereae</taxon>
        <taxon>Acer</taxon>
    </lineage>
</organism>
<accession>A0AA39VYV9</accession>